<dbReference type="SUPFAM" id="SSF54637">
    <property type="entry name" value="Thioesterase/thiol ester dehydrase-isomerase"/>
    <property type="match status" value="1"/>
</dbReference>
<dbReference type="InterPro" id="IPR029069">
    <property type="entry name" value="HotDog_dom_sf"/>
</dbReference>
<organism evidence="1 2">
    <name type="scientific">Streptomyces scabiei (strain 87.22)</name>
    <dbReference type="NCBI Taxonomy" id="680198"/>
    <lineage>
        <taxon>Bacteria</taxon>
        <taxon>Bacillati</taxon>
        <taxon>Actinomycetota</taxon>
        <taxon>Actinomycetes</taxon>
        <taxon>Kitasatosporales</taxon>
        <taxon>Streptomycetaceae</taxon>
        <taxon>Streptomyces</taxon>
    </lineage>
</organism>
<dbReference type="STRING" id="680198.SCAB_18491"/>
<dbReference type="AlphaFoldDB" id="C9ZGK6"/>
<dbReference type="Proteomes" id="UP000001444">
    <property type="component" value="Chromosome"/>
</dbReference>
<evidence type="ECO:0008006" key="3">
    <source>
        <dbReference type="Google" id="ProtNLM"/>
    </source>
</evidence>
<dbReference type="CDD" id="cd00586">
    <property type="entry name" value="4HBT"/>
    <property type="match status" value="1"/>
</dbReference>
<protein>
    <recommendedName>
        <fullName evidence="3">Thioesterase</fullName>
    </recommendedName>
</protein>
<dbReference type="Pfam" id="PF13279">
    <property type="entry name" value="4HBT_2"/>
    <property type="match status" value="1"/>
</dbReference>
<sequence length="152" mass="16802">MLCSPQRQAGEVMAEPFSVPVTVRGYETDVQGHLNQSVYLQYGEHARWSLLQAAGIRQADLMARGVGPVALETTISYRRELLAGDEVEVTCVFVWGEGRTFRIEQTVRRTDGTVAAEITGVGGLMDLRLRKLVADPGEYFRTLAKDPTLFGL</sequence>
<keyword evidence="2" id="KW-1185">Reference proteome</keyword>
<gene>
    <name evidence="1" type="ordered locus">SCAB_18491</name>
</gene>
<proteinExistence type="predicted"/>
<dbReference type="HOGENOM" id="CLU_101141_4_2_11"/>
<dbReference type="GO" id="GO:0047617">
    <property type="term" value="F:fatty acyl-CoA hydrolase activity"/>
    <property type="evidence" value="ECO:0007669"/>
    <property type="project" value="TreeGrafter"/>
</dbReference>
<dbReference type="PANTHER" id="PTHR31793">
    <property type="entry name" value="4-HYDROXYBENZOYL-COA THIOESTERASE FAMILY MEMBER"/>
    <property type="match status" value="1"/>
</dbReference>
<name>C9ZGK6_STRSW</name>
<dbReference type="EMBL" id="FN554889">
    <property type="protein sequence ID" value="CBG68976.1"/>
    <property type="molecule type" value="Genomic_DNA"/>
</dbReference>
<dbReference type="Gene3D" id="3.10.129.10">
    <property type="entry name" value="Hotdog Thioesterase"/>
    <property type="match status" value="1"/>
</dbReference>
<evidence type="ECO:0000313" key="2">
    <source>
        <dbReference type="Proteomes" id="UP000001444"/>
    </source>
</evidence>
<dbReference type="PANTHER" id="PTHR31793:SF24">
    <property type="entry name" value="LONG-CHAIN ACYL-COA THIOESTERASE FADM"/>
    <property type="match status" value="1"/>
</dbReference>
<dbReference type="KEGG" id="scb:SCAB_18491"/>
<dbReference type="InterPro" id="IPR050563">
    <property type="entry name" value="4-hydroxybenzoyl-CoA_TE"/>
</dbReference>
<dbReference type="eggNOG" id="COG0824">
    <property type="taxonomic scope" value="Bacteria"/>
</dbReference>
<accession>C9ZGK6</accession>
<reference evidence="1 2" key="1">
    <citation type="journal article" date="2010" name="Mol. Plant Microbe Interact.">
        <title>Streptomyces scabies 87-22 contains a coronafacic acid-like biosynthetic cluster that contributes to plant-microbe interactions.</title>
        <authorList>
            <person name="Bignell D.R."/>
            <person name="Seipke R.F."/>
            <person name="Huguet-Tapia J.C."/>
            <person name="Chambers A.H."/>
            <person name="Parry R.J."/>
            <person name="Loria R."/>
        </authorList>
    </citation>
    <scope>NUCLEOTIDE SEQUENCE [LARGE SCALE GENOMIC DNA]</scope>
    <source>
        <strain evidence="1 2">87.22</strain>
    </source>
</reference>
<evidence type="ECO:0000313" key="1">
    <source>
        <dbReference type="EMBL" id="CBG68976.1"/>
    </source>
</evidence>